<evidence type="ECO:0000256" key="1">
    <source>
        <dbReference type="ARBA" id="ARBA00000799"/>
    </source>
</evidence>
<evidence type="ECO:0000256" key="4">
    <source>
        <dbReference type="ARBA" id="ARBA00022842"/>
    </source>
</evidence>
<dbReference type="EC" id="5.4.4.2" evidence="3"/>
<dbReference type="Pfam" id="PF00425">
    <property type="entry name" value="Chorismate_bind"/>
    <property type="match status" value="1"/>
</dbReference>
<protein>
    <recommendedName>
        <fullName evidence="3">isochorismate synthase</fullName>
        <ecNumber evidence="3">5.4.4.2</ecNumber>
    </recommendedName>
</protein>
<dbReference type="EMBL" id="AP024329">
    <property type="protein sequence ID" value="BCQ35835.1"/>
    <property type="molecule type" value="Genomic_DNA"/>
</dbReference>
<dbReference type="Gene3D" id="3.60.120.10">
    <property type="entry name" value="Anthranilate synthase"/>
    <property type="match status" value="1"/>
</dbReference>
<feature type="domain" description="Chorismate-utilising enzyme C-terminal" evidence="6">
    <location>
        <begin position="162"/>
        <end position="404"/>
    </location>
</feature>
<evidence type="ECO:0000259" key="6">
    <source>
        <dbReference type="Pfam" id="PF00425"/>
    </source>
</evidence>
<comment type="catalytic activity">
    <reaction evidence="1">
        <text>chorismate = isochorismate</text>
        <dbReference type="Rhea" id="RHEA:18985"/>
        <dbReference type="ChEBI" id="CHEBI:29748"/>
        <dbReference type="ChEBI" id="CHEBI:29780"/>
        <dbReference type="EC" id="5.4.4.2"/>
    </reaction>
</comment>
<proteinExistence type="inferred from homology"/>
<dbReference type="InterPro" id="IPR044250">
    <property type="entry name" value="MenF-like"/>
</dbReference>
<dbReference type="NCBIfam" id="TIGR00543">
    <property type="entry name" value="isochor_syn"/>
    <property type="match status" value="1"/>
</dbReference>
<dbReference type="RefSeq" id="WP_212813090.1">
    <property type="nucleotide sequence ID" value="NZ_AP024329.1"/>
</dbReference>
<accession>A0ABM7N3C8</accession>
<sequence>MQLAQAVEQLRDRLAQVSESVPGVRQISVRFSPETDALNWLASQSCWPQFYWQSRSGEEIVAACGALERFHSVAEATLRLQALPPGWRMFGANSIFGASDLFLPVLLWQQDSAGHHLTLNLVSDGSLQQQARRLLHWLAGLRPVQPATSLPHYLRVHHAPDKTGWVQRVNYALTAIAAGELEKVVLARVSDFSLSGPLSAAALLAASQRINPHSYHFMLATKEHQALVGSSPERLYAREGSQLSSEALAGTADVHQPGLLMDKKNQWENTLVVEDIRQRLADIVTELEVMPAELLPLRHLQHIRRRICARLMRADDAQCVDRLQPTAAVAGVPRAAAQAFIRQQEPFSRGWYSGSVGYLSQSHSEFAVVLRCAQVSGAQVRLYAGAGIVSGSEPEREWEEIERKAATLGTLLTAENQG</sequence>
<evidence type="ECO:0000256" key="5">
    <source>
        <dbReference type="ARBA" id="ARBA00023235"/>
    </source>
</evidence>
<dbReference type="Proteomes" id="UP000677515">
    <property type="component" value="Chromosome"/>
</dbReference>
<dbReference type="InterPro" id="IPR015890">
    <property type="entry name" value="Chorismate_C"/>
</dbReference>
<keyword evidence="5" id="KW-0413">Isomerase</keyword>
<dbReference type="InterPro" id="IPR005801">
    <property type="entry name" value="ADC_synthase"/>
</dbReference>
<organism evidence="7 8">
    <name type="scientific">Erwinia rhapontici</name>
    <name type="common">Pectobacterium rhapontici</name>
    <dbReference type="NCBI Taxonomy" id="55212"/>
    <lineage>
        <taxon>Bacteria</taxon>
        <taxon>Pseudomonadati</taxon>
        <taxon>Pseudomonadota</taxon>
        <taxon>Gammaproteobacteria</taxon>
        <taxon>Enterobacterales</taxon>
        <taxon>Erwiniaceae</taxon>
        <taxon>Erwinia</taxon>
    </lineage>
</organism>
<keyword evidence="8" id="KW-1185">Reference proteome</keyword>
<evidence type="ECO:0000313" key="7">
    <source>
        <dbReference type="EMBL" id="BCQ35835.1"/>
    </source>
</evidence>
<evidence type="ECO:0000256" key="3">
    <source>
        <dbReference type="ARBA" id="ARBA00012824"/>
    </source>
</evidence>
<keyword evidence="4" id="KW-0460">Magnesium</keyword>
<dbReference type="PANTHER" id="PTHR47253:SF4">
    <property type="entry name" value="ISOCHORISMATE SYNTHASE 2, CHLOROPLASTIC"/>
    <property type="match status" value="1"/>
</dbReference>
<name>A0ABM7N3C8_ERWRD</name>
<dbReference type="SUPFAM" id="SSF56322">
    <property type="entry name" value="ADC synthase"/>
    <property type="match status" value="1"/>
</dbReference>
<evidence type="ECO:0000313" key="8">
    <source>
        <dbReference type="Proteomes" id="UP000677515"/>
    </source>
</evidence>
<dbReference type="InterPro" id="IPR004561">
    <property type="entry name" value="IsoChor_synthase"/>
</dbReference>
<comment type="similarity">
    <text evidence="2">Belongs to the isochorismate synthase family.</text>
</comment>
<dbReference type="PANTHER" id="PTHR47253">
    <property type="match status" value="1"/>
</dbReference>
<reference evidence="7 8" key="1">
    <citation type="submission" date="2021-01" db="EMBL/GenBank/DDBJ databases">
        <title>Complete genome sequence of Erwinia rhapontici MAFF 311153.</title>
        <authorList>
            <person name="Morohoshi T."/>
            <person name="Someya N."/>
        </authorList>
    </citation>
    <scope>NUCLEOTIDE SEQUENCE [LARGE SCALE GENOMIC DNA]</scope>
    <source>
        <strain evidence="7 8">MAFF 311153</strain>
    </source>
</reference>
<evidence type="ECO:0000256" key="2">
    <source>
        <dbReference type="ARBA" id="ARBA00005297"/>
    </source>
</evidence>
<gene>
    <name evidence="7" type="ORF">ERHA53_31780</name>
</gene>